<sequence length="71" mass="8192">PIGQMDWLIRRGFRLVGTNTRPSLYSQANSAEVGHPCRLQAPSELIHTYTVIFNDHFRADLLINHNRFSIE</sequence>
<organism evidence="1">
    <name type="scientific">marine metagenome</name>
    <dbReference type="NCBI Taxonomy" id="408172"/>
    <lineage>
        <taxon>unclassified sequences</taxon>
        <taxon>metagenomes</taxon>
        <taxon>ecological metagenomes</taxon>
    </lineage>
</organism>
<protein>
    <submittedName>
        <fullName evidence="1">Uncharacterized protein</fullName>
    </submittedName>
</protein>
<name>A0A382BES7_9ZZZZ</name>
<feature type="non-terminal residue" evidence="1">
    <location>
        <position position="1"/>
    </location>
</feature>
<evidence type="ECO:0000313" key="1">
    <source>
        <dbReference type="EMBL" id="SVB12154.1"/>
    </source>
</evidence>
<accession>A0A382BES7</accession>
<gene>
    <name evidence="1" type="ORF">METZ01_LOCUS165008</name>
</gene>
<dbReference type="EMBL" id="UINC01029438">
    <property type="protein sequence ID" value="SVB12154.1"/>
    <property type="molecule type" value="Genomic_DNA"/>
</dbReference>
<dbReference type="AlphaFoldDB" id="A0A382BES7"/>
<reference evidence="1" key="1">
    <citation type="submission" date="2018-05" db="EMBL/GenBank/DDBJ databases">
        <authorList>
            <person name="Lanie J.A."/>
            <person name="Ng W.-L."/>
            <person name="Kazmierczak K.M."/>
            <person name="Andrzejewski T.M."/>
            <person name="Davidsen T.M."/>
            <person name="Wayne K.J."/>
            <person name="Tettelin H."/>
            <person name="Glass J.I."/>
            <person name="Rusch D."/>
            <person name="Podicherti R."/>
            <person name="Tsui H.-C.T."/>
            <person name="Winkler M.E."/>
        </authorList>
    </citation>
    <scope>NUCLEOTIDE SEQUENCE</scope>
</reference>
<proteinExistence type="predicted"/>